<dbReference type="InterPro" id="IPR051710">
    <property type="entry name" value="Phosphatase_SH3-domain"/>
</dbReference>
<gene>
    <name evidence="2" type="ORF">CMQ_7335</name>
</gene>
<dbReference type="RefSeq" id="XP_014169815.1">
    <property type="nucleotide sequence ID" value="XM_014314340.1"/>
</dbReference>
<dbReference type="Proteomes" id="UP000007796">
    <property type="component" value="Unassembled WGS sequence"/>
</dbReference>
<dbReference type="GeneID" id="25980868"/>
<dbReference type="AlphaFoldDB" id="F0XQ66"/>
<dbReference type="SUPFAM" id="SSF53254">
    <property type="entry name" value="Phosphoglycerate mutase-like"/>
    <property type="match status" value="1"/>
</dbReference>
<keyword evidence="3" id="KW-1185">Reference proteome</keyword>
<dbReference type="HOGENOM" id="CLU_042838_1_1_1"/>
<protein>
    <submittedName>
        <fullName evidence="2">Phosphoglycerate mutase family protein</fullName>
    </submittedName>
</protein>
<dbReference type="eggNOG" id="ENOG502RYP8">
    <property type="taxonomic scope" value="Eukaryota"/>
</dbReference>
<dbReference type="STRING" id="655863.F0XQ66"/>
<dbReference type="InParanoid" id="F0XQ66"/>
<dbReference type="SMART" id="SM00855">
    <property type="entry name" value="PGAM"/>
    <property type="match status" value="1"/>
</dbReference>
<accession>F0XQ66</accession>
<reference evidence="2 3" key="1">
    <citation type="journal article" date="2011" name="Proc. Natl. Acad. Sci. U.S.A.">
        <title>Genome and transcriptome analyses of the mountain pine beetle-fungal symbiont Grosmannia clavigera, a lodgepole pine pathogen.</title>
        <authorList>
            <person name="DiGuistini S."/>
            <person name="Wang Y."/>
            <person name="Liao N.Y."/>
            <person name="Taylor G."/>
            <person name="Tanguay P."/>
            <person name="Feau N."/>
            <person name="Henrissat B."/>
            <person name="Chan S.K."/>
            <person name="Hesse-Orce U."/>
            <person name="Alamouti S.M."/>
            <person name="Tsui C.K.M."/>
            <person name="Docking R.T."/>
            <person name="Levasseur A."/>
            <person name="Haridas S."/>
            <person name="Robertson G."/>
            <person name="Birol I."/>
            <person name="Holt R.A."/>
            <person name="Marra M.A."/>
            <person name="Hamelin R.C."/>
            <person name="Hirst M."/>
            <person name="Jones S.J.M."/>
            <person name="Bohlmann J."/>
            <person name="Breuil C."/>
        </authorList>
    </citation>
    <scope>NUCLEOTIDE SEQUENCE [LARGE SCALE GENOMIC DNA]</scope>
    <source>
        <strain evidence="3">kw1407 / UAMH 11150</strain>
    </source>
</reference>
<dbReference type="CDD" id="cd07067">
    <property type="entry name" value="HP_PGM_like"/>
    <property type="match status" value="1"/>
</dbReference>
<name>F0XQ66_GROCL</name>
<dbReference type="Pfam" id="PF00300">
    <property type="entry name" value="His_Phos_1"/>
    <property type="match status" value="1"/>
</dbReference>
<dbReference type="InterPro" id="IPR029033">
    <property type="entry name" value="His_PPase_superfam"/>
</dbReference>
<dbReference type="PANTHER" id="PTHR16469:SF51">
    <property type="entry name" value="TRANSCRIPTION FACTOR TAU 55 KDA SUBUNIT"/>
    <property type="match status" value="1"/>
</dbReference>
<feature type="region of interest" description="Disordered" evidence="1">
    <location>
        <begin position="267"/>
        <end position="292"/>
    </location>
</feature>
<dbReference type="EMBL" id="GL629801">
    <property type="protein sequence ID" value="EFX00333.1"/>
    <property type="molecule type" value="Genomic_DNA"/>
</dbReference>
<organism evidence="3">
    <name type="scientific">Grosmannia clavigera (strain kw1407 / UAMH 11150)</name>
    <name type="common">Blue stain fungus</name>
    <name type="synonym">Graphiocladiella clavigera</name>
    <dbReference type="NCBI Taxonomy" id="655863"/>
    <lineage>
        <taxon>Eukaryota</taxon>
        <taxon>Fungi</taxon>
        <taxon>Dikarya</taxon>
        <taxon>Ascomycota</taxon>
        <taxon>Pezizomycotina</taxon>
        <taxon>Sordariomycetes</taxon>
        <taxon>Sordariomycetidae</taxon>
        <taxon>Ophiostomatales</taxon>
        <taxon>Ophiostomataceae</taxon>
        <taxon>Leptographium</taxon>
    </lineage>
</organism>
<proteinExistence type="predicted"/>
<evidence type="ECO:0000313" key="3">
    <source>
        <dbReference type="Proteomes" id="UP000007796"/>
    </source>
</evidence>
<feature type="compositionally biased region" description="Basic and acidic residues" evidence="1">
    <location>
        <begin position="278"/>
        <end position="292"/>
    </location>
</feature>
<sequence>MPLEVIYVVRHGFRSNWLVDPSTGDYKAYVRSPTGIAADPALTSHGVDQARELAAHLAATSTDGALHGAAGDDDVAAGMGGRPAALPVERIYCSPYYRCLQTIQPFVQAMAARERETAKTTAERTADSSNTHKPPWWAVRCEPGLVDWFGPAPFEHPQPAPVSVLQSRFFPWIDVSASASSSVVPPRHGETMAQLHARVAACLDHIVRQCDADGVRTVLLCSHAAPIIALGRVLTGRLPDDVAVEDFGVFTCGLSLFRRRHQRQQQLRSDDTDTCNTEQHRQEAKGPVPWDDRQHTLAGQAWTHGRGIAGGWDCEVNCDCSFLSGGEERGCTGDSVVMMRLMTEWDGRGPPF</sequence>
<evidence type="ECO:0000313" key="2">
    <source>
        <dbReference type="EMBL" id="EFX00333.1"/>
    </source>
</evidence>
<dbReference type="FunCoup" id="F0XQ66">
    <property type="interactions" value="110"/>
</dbReference>
<dbReference type="InterPro" id="IPR013078">
    <property type="entry name" value="His_Pase_superF_clade-1"/>
</dbReference>
<evidence type="ECO:0000256" key="1">
    <source>
        <dbReference type="SAM" id="MobiDB-lite"/>
    </source>
</evidence>
<dbReference type="PANTHER" id="PTHR16469">
    <property type="entry name" value="UBIQUITIN-ASSOCIATED AND SH3 DOMAIN-CONTAINING BA-RELATED"/>
    <property type="match status" value="1"/>
</dbReference>
<dbReference type="OrthoDB" id="414418at2759"/>
<dbReference type="Gene3D" id="3.40.50.1240">
    <property type="entry name" value="Phosphoglycerate mutase-like"/>
    <property type="match status" value="1"/>
</dbReference>